<dbReference type="PANTHER" id="PTHR43848">
    <property type="entry name" value="PUTRESCINE TRANSPORT SYSTEM PERMEASE PROTEIN POTI"/>
    <property type="match status" value="1"/>
</dbReference>
<evidence type="ECO:0000256" key="3">
    <source>
        <dbReference type="ARBA" id="ARBA00022448"/>
    </source>
</evidence>
<evidence type="ECO:0000256" key="8">
    <source>
        <dbReference type="RuleBase" id="RU363032"/>
    </source>
</evidence>
<organism evidence="10 11">
    <name type="scientific">Dongia sedimenti</name>
    <dbReference type="NCBI Taxonomy" id="3064282"/>
    <lineage>
        <taxon>Bacteria</taxon>
        <taxon>Pseudomonadati</taxon>
        <taxon>Pseudomonadota</taxon>
        <taxon>Alphaproteobacteria</taxon>
        <taxon>Rhodospirillales</taxon>
        <taxon>Dongiaceae</taxon>
        <taxon>Dongia</taxon>
    </lineage>
</organism>
<dbReference type="InterPro" id="IPR000515">
    <property type="entry name" value="MetI-like"/>
</dbReference>
<dbReference type="CDD" id="cd06261">
    <property type="entry name" value="TM_PBP2"/>
    <property type="match status" value="1"/>
</dbReference>
<feature type="domain" description="ABC transmembrane type-1" evidence="9">
    <location>
        <begin position="92"/>
        <end position="283"/>
    </location>
</feature>
<evidence type="ECO:0000256" key="2">
    <source>
        <dbReference type="ARBA" id="ARBA00007069"/>
    </source>
</evidence>
<evidence type="ECO:0000259" key="9">
    <source>
        <dbReference type="PROSITE" id="PS50928"/>
    </source>
</evidence>
<dbReference type="Pfam" id="PF00528">
    <property type="entry name" value="BPD_transp_1"/>
    <property type="match status" value="1"/>
</dbReference>
<dbReference type="EMBL" id="JAUYVI010000002">
    <property type="protein sequence ID" value="MDQ7247049.1"/>
    <property type="molecule type" value="Genomic_DNA"/>
</dbReference>
<reference evidence="11" key="1">
    <citation type="submission" date="2023-08" db="EMBL/GenBank/DDBJ databases">
        <title>Rhodospirillaceae gen. nov., a novel taxon isolated from the Yangtze River Yuezi River estuary sludge.</title>
        <authorList>
            <person name="Ruan L."/>
        </authorList>
    </citation>
    <scope>NUCLEOTIDE SEQUENCE [LARGE SCALE GENOMIC DNA]</scope>
    <source>
        <strain evidence="11">R-7</strain>
    </source>
</reference>
<feature type="transmembrane region" description="Helical" evidence="8">
    <location>
        <begin position="157"/>
        <end position="181"/>
    </location>
</feature>
<dbReference type="InterPro" id="IPR051789">
    <property type="entry name" value="Bact_Polyamine_Transport"/>
</dbReference>
<proteinExistence type="inferred from homology"/>
<dbReference type="SUPFAM" id="SSF161098">
    <property type="entry name" value="MetI-like"/>
    <property type="match status" value="1"/>
</dbReference>
<feature type="transmembrane region" description="Helical" evidence="8">
    <location>
        <begin position="98"/>
        <end position="118"/>
    </location>
</feature>
<evidence type="ECO:0000313" key="10">
    <source>
        <dbReference type="EMBL" id="MDQ7247049.1"/>
    </source>
</evidence>
<dbReference type="Proteomes" id="UP001230156">
    <property type="component" value="Unassembled WGS sequence"/>
</dbReference>
<evidence type="ECO:0000256" key="7">
    <source>
        <dbReference type="ARBA" id="ARBA00023136"/>
    </source>
</evidence>
<gene>
    <name evidence="10" type="ORF">Q8A70_05205</name>
</gene>
<comment type="subcellular location">
    <subcellularLocation>
        <location evidence="1 8">Cell membrane</location>
        <topology evidence="1 8">Multi-pass membrane protein</topology>
    </subcellularLocation>
</comment>
<evidence type="ECO:0000256" key="1">
    <source>
        <dbReference type="ARBA" id="ARBA00004651"/>
    </source>
</evidence>
<name>A0ABU0YH62_9PROT</name>
<keyword evidence="7 8" id="KW-0472">Membrane</keyword>
<comment type="similarity">
    <text evidence="2">Belongs to the binding-protein-dependent transport system permease family. CysTW subfamily.</text>
</comment>
<protein>
    <submittedName>
        <fullName evidence="10">ABC transporter permease</fullName>
    </submittedName>
</protein>
<keyword evidence="3 8" id="KW-0813">Transport</keyword>
<dbReference type="InterPro" id="IPR035906">
    <property type="entry name" value="MetI-like_sf"/>
</dbReference>
<evidence type="ECO:0000256" key="4">
    <source>
        <dbReference type="ARBA" id="ARBA00022475"/>
    </source>
</evidence>
<feature type="transmembrane region" description="Helical" evidence="8">
    <location>
        <begin position="33"/>
        <end position="56"/>
    </location>
</feature>
<feature type="transmembrane region" description="Helical" evidence="8">
    <location>
        <begin position="130"/>
        <end position="151"/>
    </location>
</feature>
<dbReference type="PANTHER" id="PTHR43848:SF2">
    <property type="entry name" value="PUTRESCINE TRANSPORT SYSTEM PERMEASE PROTEIN POTI"/>
    <property type="match status" value="1"/>
</dbReference>
<keyword evidence="11" id="KW-1185">Reference proteome</keyword>
<dbReference type="PROSITE" id="PS50928">
    <property type="entry name" value="ABC_TM1"/>
    <property type="match status" value="1"/>
</dbReference>
<sequence>MTAVTERRRIAAPSTAQRIRNWILNPWGEPRGLVVITWIYVAISIVPVVVAIMFSFNAGRSVTAWQGFSLTRWYLDDPRSSVIGDPRLQHALLQSLKLAGLTMLIATPLGVMLALGLARWRGRLASASNFIMLFPLVTPELVMGVSLFLVFVNLFTFIPLGTTAQVMGHVTFSLSYVVVIVRGRLFSIGRQYEEAAADLGATPWETLRLVVLPLLLPAIFSSLMMVFAISIDDFVISAWLSCGSSCDTVPIRVYSSTRGAPLPSINALATVMVAMTLTAIGIAWVVHRYMTRGERRTGKQGGMTQAMGAFDL</sequence>
<accession>A0ABU0YH62</accession>
<keyword evidence="6 8" id="KW-1133">Transmembrane helix</keyword>
<dbReference type="RefSeq" id="WP_379954459.1">
    <property type="nucleotide sequence ID" value="NZ_JAUYVI010000002.1"/>
</dbReference>
<feature type="transmembrane region" description="Helical" evidence="8">
    <location>
        <begin position="265"/>
        <end position="286"/>
    </location>
</feature>
<evidence type="ECO:0000256" key="5">
    <source>
        <dbReference type="ARBA" id="ARBA00022692"/>
    </source>
</evidence>
<evidence type="ECO:0000313" key="11">
    <source>
        <dbReference type="Proteomes" id="UP001230156"/>
    </source>
</evidence>
<dbReference type="Gene3D" id="1.10.3720.10">
    <property type="entry name" value="MetI-like"/>
    <property type="match status" value="1"/>
</dbReference>
<feature type="transmembrane region" description="Helical" evidence="8">
    <location>
        <begin position="209"/>
        <end position="231"/>
    </location>
</feature>
<comment type="caution">
    <text evidence="10">The sequence shown here is derived from an EMBL/GenBank/DDBJ whole genome shotgun (WGS) entry which is preliminary data.</text>
</comment>
<keyword evidence="4" id="KW-1003">Cell membrane</keyword>
<evidence type="ECO:0000256" key="6">
    <source>
        <dbReference type="ARBA" id="ARBA00022989"/>
    </source>
</evidence>
<keyword evidence="5 8" id="KW-0812">Transmembrane</keyword>